<proteinExistence type="predicted"/>
<name>A0A1A8VMR2_PLAOA</name>
<dbReference type="AlphaFoldDB" id="A0A1A8VMR2"/>
<dbReference type="Proteomes" id="UP000078546">
    <property type="component" value="Unassembled WGS sequence"/>
</dbReference>
<feature type="region of interest" description="Disordered" evidence="1">
    <location>
        <begin position="1"/>
        <end position="26"/>
    </location>
</feature>
<dbReference type="EMBL" id="FLQU01000191">
    <property type="protein sequence ID" value="SBS81873.1"/>
    <property type="molecule type" value="Genomic_DNA"/>
</dbReference>
<evidence type="ECO:0000313" key="4">
    <source>
        <dbReference type="Proteomes" id="UP000078546"/>
    </source>
</evidence>
<feature type="compositionally biased region" description="Basic and acidic residues" evidence="1">
    <location>
        <begin position="59"/>
        <end position="85"/>
    </location>
</feature>
<reference evidence="2" key="1">
    <citation type="submission" date="2016-05" db="EMBL/GenBank/DDBJ databases">
        <authorList>
            <person name="Lavstsen T."/>
            <person name="Jespersen J.S."/>
        </authorList>
    </citation>
    <scope>NUCLEOTIDE SEQUENCE [LARGE SCALE GENOMIC DNA]</scope>
</reference>
<feature type="compositionally biased region" description="Basic residues" evidence="1">
    <location>
        <begin position="9"/>
        <end position="26"/>
    </location>
</feature>
<gene>
    <name evidence="3" type="ORF">POVCU1_011560</name>
    <name evidence="2" type="ORF">POVCU2_0012530</name>
</gene>
<evidence type="ECO:0000313" key="5">
    <source>
        <dbReference type="Proteomes" id="UP000078560"/>
    </source>
</evidence>
<sequence>MEDGEKQEGRKKRKEEKKKRSGGKRKNIFQYALKCKGQFFKNLDKQKRRCKIYHNGRANRAEQIGKNKEGRTKREEQRGKNKEGIELKGNITFPVLLLRKENIKHNVKPEIKSQ</sequence>
<organism evidence="2 5">
    <name type="scientific">Plasmodium ovale curtisi</name>
    <dbReference type="NCBI Taxonomy" id="864141"/>
    <lineage>
        <taxon>Eukaryota</taxon>
        <taxon>Sar</taxon>
        <taxon>Alveolata</taxon>
        <taxon>Apicomplexa</taxon>
        <taxon>Aconoidasida</taxon>
        <taxon>Haemosporida</taxon>
        <taxon>Plasmodiidae</taxon>
        <taxon>Plasmodium</taxon>
        <taxon>Plasmodium (Plasmodium)</taxon>
    </lineage>
</organism>
<evidence type="ECO:0000313" key="2">
    <source>
        <dbReference type="EMBL" id="SBS81873.1"/>
    </source>
</evidence>
<dbReference type="EMBL" id="FLQV01000217">
    <property type="protein sequence ID" value="SBS84849.1"/>
    <property type="molecule type" value="Genomic_DNA"/>
</dbReference>
<evidence type="ECO:0000313" key="3">
    <source>
        <dbReference type="EMBL" id="SBS84849.1"/>
    </source>
</evidence>
<dbReference type="Proteomes" id="UP000078560">
    <property type="component" value="Unassembled WGS sequence"/>
</dbReference>
<accession>A0A1A8VMR2</accession>
<reference evidence="4 5" key="2">
    <citation type="submission" date="2016-05" db="EMBL/GenBank/DDBJ databases">
        <authorList>
            <person name="Naeem Raeece"/>
        </authorList>
    </citation>
    <scope>NUCLEOTIDE SEQUENCE [LARGE SCALE GENOMIC DNA]</scope>
</reference>
<feature type="region of interest" description="Disordered" evidence="1">
    <location>
        <begin position="55"/>
        <end position="85"/>
    </location>
</feature>
<evidence type="ECO:0000256" key="1">
    <source>
        <dbReference type="SAM" id="MobiDB-lite"/>
    </source>
</evidence>
<protein>
    <submittedName>
        <fullName evidence="2">Uncharacterized protein</fullName>
    </submittedName>
</protein>